<dbReference type="InterPro" id="IPR017441">
    <property type="entry name" value="Protein_kinase_ATP_BS"/>
</dbReference>
<keyword evidence="5" id="KW-0808">Transferase</keyword>
<keyword evidence="5" id="KW-0418">Kinase</keyword>
<evidence type="ECO:0000256" key="4">
    <source>
        <dbReference type="PROSITE-ProRule" id="PRU10141"/>
    </source>
</evidence>
<feature type="binding site" evidence="4">
    <location>
        <position position="70"/>
    </location>
    <ligand>
        <name>ATP</name>
        <dbReference type="ChEBI" id="CHEBI:30616"/>
    </ligand>
</feature>
<reference evidence="8" key="2">
    <citation type="submission" date="2015-08" db="UniProtKB">
        <authorList>
            <consortium name="WormBaseParasite"/>
        </authorList>
    </citation>
    <scope>IDENTIFICATION</scope>
</reference>
<keyword evidence="5" id="KW-0723">Serine/threonine-protein kinase</keyword>
<evidence type="ECO:0000256" key="5">
    <source>
        <dbReference type="RuleBase" id="RU000304"/>
    </source>
</evidence>
<dbReference type="Proteomes" id="UP000035680">
    <property type="component" value="Unassembled WGS sequence"/>
</dbReference>
<dbReference type="GO" id="GO:0005524">
    <property type="term" value="F:ATP binding"/>
    <property type="evidence" value="ECO:0007669"/>
    <property type="project" value="UniProtKB-UniRule"/>
</dbReference>
<dbReference type="InterPro" id="IPR008271">
    <property type="entry name" value="Ser/Thr_kinase_AS"/>
</dbReference>
<feature type="domain" description="Protein kinase" evidence="6">
    <location>
        <begin position="43"/>
        <end position="322"/>
    </location>
</feature>
<accession>A0A0K0FBX1</accession>
<protein>
    <recommendedName>
        <fullName evidence="1">non-specific serine/threonine protein kinase</fullName>
        <ecNumber evidence="1">2.7.11.1</ecNumber>
    </recommendedName>
</protein>
<keyword evidence="2 4" id="KW-0547">Nucleotide-binding</keyword>
<dbReference type="SUPFAM" id="SSF56112">
    <property type="entry name" value="Protein kinase-like (PK-like)"/>
    <property type="match status" value="1"/>
</dbReference>
<dbReference type="Gene3D" id="1.10.510.10">
    <property type="entry name" value="Transferase(Phosphotransferase) domain 1"/>
    <property type="match status" value="1"/>
</dbReference>
<evidence type="ECO:0000256" key="3">
    <source>
        <dbReference type="ARBA" id="ARBA00022840"/>
    </source>
</evidence>
<dbReference type="InterPro" id="IPR050235">
    <property type="entry name" value="CK1_Ser-Thr_kinase"/>
</dbReference>
<comment type="similarity">
    <text evidence="5">Belongs to the protein kinase superfamily.</text>
</comment>
<proteinExistence type="inferred from homology"/>
<keyword evidence="3 4" id="KW-0067">ATP-binding</keyword>
<dbReference type="GO" id="GO:0004674">
    <property type="term" value="F:protein serine/threonine kinase activity"/>
    <property type="evidence" value="ECO:0007669"/>
    <property type="project" value="UniProtKB-KW"/>
</dbReference>
<dbReference type="STRING" id="75913.A0A0K0FBX1"/>
<dbReference type="WBParaSite" id="SVE_0633500.1">
    <property type="protein sequence ID" value="SVE_0633500.1"/>
    <property type="gene ID" value="SVE_0633500"/>
</dbReference>
<organism evidence="7 8">
    <name type="scientific">Strongyloides venezuelensis</name>
    <name type="common">Threadworm</name>
    <dbReference type="NCBI Taxonomy" id="75913"/>
    <lineage>
        <taxon>Eukaryota</taxon>
        <taxon>Metazoa</taxon>
        <taxon>Ecdysozoa</taxon>
        <taxon>Nematoda</taxon>
        <taxon>Chromadorea</taxon>
        <taxon>Rhabditida</taxon>
        <taxon>Tylenchina</taxon>
        <taxon>Panagrolaimomorpha</taxon>
        <taxon>Strongyloidoidea</taxon>
        <taxon>Strongyloididae</taxon>
        <taxon>Strongyloides</taxon>
    </lineage>
</organism>
<evidence type="ECO:0000256" key="2">
    <source>
        <dbReference type="ARBA" id="ARBA00022741"/>
    </source>
</evidence>
<keyword evidence="7" id="KW-1185">Reference proteome</keyword>
<dbReference type="AlphaFoldDB" id="A0A0K0FBX1"/>
<reference evidence="7" key="1">
    <citation type="submission" date="2014-07" db="EMBL/GenBank/DDBJ databases">
        <authorList>
            <person name="Martin A.A"/>
            <person name="De Silva N."/>
        </authorList>
    </citation>
    <scope>NUCLEOTIDE SEQUENCE</scope>
</reference>
<dbReference type="PROSITE" id="PS00108">
    <property type="entry name" value="PROTEIN_KINASE_ST"/>
    <property type="match status" value="1"/>
</dbReference>
<dbReference type="InterPro" id="IPR000719">
    <property type="entry name" value="Prot_kinase_dom"/>
</dbReference>
<dbReference type="EC" id="2.7.11.1" evidence="1"/>
<dbReference type="SMART" id="SM00220">
    <property type="entry name" value="S_TKc"/>
    <property type="match status" value="1"/>
</dbReference>
<name>A0A0K0FBX1_STRVS</name>
<evidence type="ECO:0000313" key="8">
    <source>
        <dbReference type="WBParaSite" id="SVE_0633500.1"/>
    </source>
</evidence>
<evidence type="ECO:0000313" key="7">
    <source>
        <dbReference type="Proteomes" id="UP000035680"/>
    </source>
</evidence>
<dbReference type="PANTHER" id="PTHR11909">
    <property type="entry name" value="CASEIN KINASE-RELATED"/>
    <property type="match status" value="1"/>
</dbReference>
<sequence>MEITQQSIDLNTQFSAHDDVSLSLSKDILIPKGFQLKSSNGFITFEELIGKGGFGKVYKIKVLEKQLALKTIESERQTEISILMTYCLPYEIGLFYSGRNIKEPPIIKFLGSGYFFYLEHTFSYYVLPIYTEDFRQFNKRKIESCESIIESTFTVVERIFLALEYLNEKNLVHNDIKEENIFLKINNKPCSAVLGDFGSAIFDPDLEKINIKGTPNFMSNDSHRGKSTYRGDLLTTIFVIYNIFMTLPWSKVTNLENILKQKEMFLLDITLILSSLTNHKFYNVFQVLLTECQNLQILDKPDYCTLLNKIKNVFKCKDDQYLATIMETLNLNEKEEKLKCNIRFENVGKDFMKLLSYTTRTDVDMFLTLVTLKHTNGFAYTYSFASGDSKCGCKKLAHHYKEHECLFLGMVSFSRYIFKKNKILNMKRFIIFTSSSDFIMIMKNLSNLNEDQISILHLLENFEECVIVQVSDSLKFQQKEMAEKFEIKNLY</sequence>
<dbReference type="PROSITE" id="PS50011">
    <property type="entry name" value="PROTEIN_KINASE_DOM"/>
    <property type="match status" value="1"/>
</dbReference>
<dbReference type="PROSITE" id="PS00107">
    <property type="entry name" value="PROTEIN_KINASE_ATP"/>
    <property type="match status" value="1"/>
</dbReference>
<evidence type="ECO:0000259" key="6">
    <source>
        <dbReference type="PROSITE" id="PS50011"/>
    </source>
</evidence>
<dbReference type="Pfam" id="PF00069">
    <property type="entry name" value="Pkinase"/>
    <property type="match status" value="1"/>
</dbReference>
<dbReference type="InterPro" id="IPR011009">
    <property type="entry name" value="Kinase-like_dom_sf"/>
</dbReference>
<evidence type="ECO:0000256" key="1">
    <source>
        <dbReference type="ARBA" id="ARBA00012513"/>
    </source>
</evidence>